<dbReference type="GO" id="GO:0005829">
    <property type="term" value="C:cytosol"/>
    <property type="evidence" value="ECO:0007669"/>
    <property type="project" value="TreeGrafter"/>
</dbReference>
<dbReference type="GO" id="GO:0006353">
    <property type="term" value="P:DNA-templated transcription termination"/>
    <property type="evidence" value="ECO:0007669"/>
    <property type="project" value="InterPro"/>
</dbReference>
<evidence type="ECO:0000256" key="5">
    <source>
        <dbReference type="ARBA" id="ARBA00023163"/>
    </source>
</evidence>
<accession>A0A0F5H178</accession>
<keyword evidence="8" id="KW-1185">Reference proteome</keyword>
<evidence type="ECO:0000256" key="4">
    <source>
        <dbReference type="ARBA" id="ARBA00023015"/>
    </source>
</evidence>
<gene>
    <name evidence="7" type="primary">nusB</name>
    <name evidence="7" type="ORF">MMELEA_04220</name>
</gene>
<sequence>MKVKSQRDLRIEIINVIYAAELLNEQINLSDLFNADNDLSNKQFKILENIKSNYDFYKKIIESFLKETWQWNRISPLHRAIMLNATNEFMSQIPPRIVINEAIEITKIYFDDHTYKMINAILESIYKYLINIEVLSRKF</sequence>
<dbReference type="SUPFAM" id="SSF48013">
    <property type="entry name" value="NusB-like"/>
    <property type="match status" value="1"/>
</dbReference>
<feature type="domain" description="NusB/RsmB/TIM44" evidence="6">
    <location>
        <begin position="23"/>
        <end position="127"/>
    </location>
</feature>
<dbReference type="Pfam" id="PF01029">
    <property type="entry name" value="NusB"/>
    <property type="match status" value="1"/>
</dbReference>
<evidence type="ECO:0000313" key="8">
    <source>
        <dbReference type="Proteomes" id="UP000033750"/>
    </source>
</evidence>
<dbReference type="Proteomes" id="UP000033750">
    <property type="component" value="Unassembled WGS sequence"/>
</dbReference>
<evidence type="ECO:0000256" key="2">
    <source>
        <dbReference type="ARBA" id="ARBA00022814"/>
    </source>
</evidence>
<evidence type="ECO:0000256" key="3">
    <source>
        <dbReference type="ARBA" id="ARBA00022884"/>
    </source>
</evidence>
<comment type="caution">
    <text evidence="7">The sequence shown here is derived from an EMBL/GenBank/DDBJ whole genome shotgun (WGS) entry which is preliminary data.</text>
</comment>
<dbReference type="RefSeq" id="WP_046096871.1">
    <property type="nucleotide sequence ID" value="NZ_JZXN01000014.1"/>
</dbReference>
<dbReference type="PANTHER" id="PTHR11078:SF3">
    <property type="entry name" value="ANTITERMINATION NUSB DOMAIN-CONTAINING PROTEIN"/>
    <property type="match status" value="1"/>
</dbReference>
<dbReference type="GO" id="GO:0031564">
    <property type="term" value="P:transcription antitermination"/>
    <property type="evidence" value="ECO:0007669"/>
    <property type="project" value="UniProtKB-KW"/>
</dbReference>
<dbReference type="EMBL" id="JZXN01000014">
    <property type="protein sequence ID" value="KKB26968.1"/>
    <property type="molecule type" value="Genomic_DNA"/>
</dbReference>
<dbReference type="GO" id="GO:0003723">
    <property type="term" value="F:RNA binding"/>
    <property type="evidence" value="ECO:0007669"/>
    <property type="project" value="UniProtKB-KW"/>
</dbReference>
<dbReference type="InterPro" id="IPR011605">
    <property type="entry name" value="NusB_fam"/>
</dbReference>
<dbReference type="PANTHER" id="PTHR11078">
    <property type="entry name" value="N UTILIZATION SUBSTANCE PROTEIN B-RELATED"/>
    <property type="match status" value="1"/>
</dbReference>
<protein>
    <submittedName>
        <fullName evidence="7">Transcription termination protein NusB</fullName>
    </submittedName>
</protein>
<dbReference type="OrthoDB" id="389272at2"/>
<evidence type="ECO:0000256" key="1">
    <source>
        <dbReference type="ARBA" id="ARBA00005952"/>
    </source>
</evidence>
<proteinExistence type="inferred from homology"/>
<keyword evidence="4" id="KW-0805">Transcription regulation</keyword>
<dbReference type="Gene3D" id="1.10.940.10">
    <property type="entry name" value="NusB-like"/>
    <property type="match status" value="1"/>
</dbReference>
<evidence type="ECO:0000259" key="6">
    <source>
        <dbReference type="Pfam" id="PF01029"/>
    </source>
</evidence>
<organism evidence="7 8">
    <name type="scientific">Mycoplasmopsis meleagridis ATCC 25294</name>
    <dbReference type="NCBI Taxonomy" id="1264554"/>
    <lineage>
        <taxon>Bacteria</taxon>
        <taxon>Bacillati</taxon>
        <taxon>Mycoplasmatota</taxon>
        <taxon>Mycoplasmoidales</taxon>
        <taxon>Metamycoplasmataceae</taxon>
        <taxon>Mycoplasmopsis</taxon>
    </lineage>
</organism>
<dbReference type="STRING" id="29561.MM26B8_01860"/>
<dbReference type="PATRIC" id="fig|1264554.4.peg.375"/>
<name>A0A0F5H178_9BACT</name>
<reference evidence="7 8" key="1">
    <citation type="submission" date="2015-03" db="EMBL/GenBank/DDBJ databases">
        <title>Genome sequence of Mycoplasma meleagridis strain ATCC 25294.</title>
        <authorList>
            <person name="Yacoub E."/>
            <person name="Blanchard A."/>
            <person name="Sirand-Pugnet P."/>
            <person name="Mardassi B.B.A."/>
        </authorList>
    </citation>
    <scope>NUCLEOTIDE SEQUENCE [LARGE SCALE GENOMIC DNA]</scope>
    <source>
        <strain evidence="7 8">ATCC 25294</strain>
    </source>
</reference>
<dbReference type="AlphaFoldDB" id="A0A0F5H178"/>
<keyword evidence="3" id="KW-0694">RNA-binding</keyword>
<evidence type="ECO:0000313" key="7">
    <source>
        <dbReference type="EMBL" id="KKB26968.1"/>
    </source>
</evidence>
<dbReference type="InterPro" id="IPR035926">
    <property type="entry name" value="NusB-like_sf"/>
</dbReference>
<keyword evidence="2" id="KW-0889">Transcription antitermination</keyword>
<keyword evidence="5" id="KW-0804">Transcription</keyword>
<dbReference type="InterPro" id="IPR006027">
    <property type="entry name" value="NusB_RsmB_TIM44"/>
</dbReference>
<comment type="similarity">
    <text evidence="1">Belongs to the NusB family.</text>
</comment>